<organism evidence="2 3">
    <name type="scientific">Dryococelus australis</name>
    <dbReference type="NCBI Taxonomy" id="614101"/>
    <lineage>
        <taxon>Eukaryota</taxon>
        <taxon>Metazoa</taxon>
        <taxon>Ecdysozoa</taxon>
        <taxon>Arthropoda</taxon>
        <taxon>Hexapoda</taxon>
        <taxon>Insecta</taxon>
        <taxon>Pterygota</taxon>
        <taxon>Neoptera</taxon>
        <taxon>Polyneoptera</taxon>
        <taxon>Phasmatodea</taxon>
        <taxon>Verophasmatodea</taxon>
        <taxon>Anareolatae</taxon>
        <taxon>Phasmatidae</taxon>
        <taxon>Eurycanthinae</taxon>
        <taxon>Dryococelus</taxon>
    </lineage>
</organism>
<accession>A0ABQ9G040</accession>
<gene>
    <name evidence="2" type="ORF">PR048_033375</name>
</gene>
<feature type="compositionally biased region" description="Polar residues" evidence="1">
    <location>
        <begin position="548"/>
        <end position="564"/>
    </location>
</feature>
<comment type="caution">
    <text evidence="2">The sequence shown here is derived from an EMBL/GenBank/DDBJ whole genome shotgun (WGS) entry which is preliminary data.</text>
</comment>
<protein>
    <submittedName>
        <fullName evidence="2">Uncharacterized protein</fullName>
    </submittedName>
</protein>
<sequence length="869" mass="96814">MLLVGGFSQGYPVSPAVALCSWSIPRFARIGSQDLDVKRRPNPFIPLDCTESDIIRCYATLHSTTSLIASDNNVKCRHISVGQYIQYPPKSNWAPVHNVCSVVVTPLESRRATSCGYNSGHPVWHALYECLQDIRGDSSPFLLQPFHELSNGFWPRLTSPYPAIQLVPKMFYRVEVGALGGPVQSANIVVDLPLHKSTTEQQHNERAGRNGRSPRKTRRPAAIVRHDSCTRKSGINPAGNRREPVSHRIRSAKFEELLLSFEGLRSMKDGHTEIGFSYRILHCVPCISCKKPAPLSTDNRRGRTKPLAHGQEPSVYYRKPSRHDNPFAARPSDVGLLRFCTHLKNVLVVYCPSFSRRDSGGHRTFQVKASGTTSGEGSDSSKWEICDCEHQAVKGAAGRLDCWIGCGARLPRGRSGLDPGGFTPGSSHVGIVLDGCFLGVLPFLPTPLHSNAAPSQVGVGDDSGPKPLTHDRVCFDRNVTGRGRALFARPNQRLLSSTCVAGDQGDELLRKQLFPLFAIRQFRKKKQRKTKQSYLRNNGSCRHVNANYGKNNELDLQQPDSPTKQPRHRRKFLIDHLRARKVGSSNREWSINIESVDRDVGTQNVVFGVWLPKSLAVTVRQQCPKPQRIDAKHIYGEVNFAIGSQFIRPALDDSEPITDWQGNTLRIPQLPDAGQQPMITQLRLHKFNFLSGDPAIRQAARECGIHHGDRDNLSIDTSSADRTPARVCVRRVGVPGRRYASRLLQKLQLKAVRDKETVEKCTIRANTALQMSFNVSYTNMSRLARTCSKLIHNVPPGIHCQHVPADLHRFSPFLTERRGSYKGYTGTRYMCAIASTRRVRCSRSAACTYGTFSGNKSVAKFNTGSYRQG</sequence>
<proteinExistence type="predicted"/>
<dbReference type="EMBL" id="JARBHB010000017">
    <property type="protein sequence ID" value="KAJ8865852.1"/>
    <property type="molecule type" value="Genomic_DNA"/>
</dbReference>
<feature type="region of interest" description="Disordered" evidence="1">
    <location>
        <begin position="528"/>
        <end position="568"/>
    </location>
</feature>
<evidence type="ECO:0000313" key="3">
    <source>
        <dbReference type="Proteomes" id="UP001159363"/>
    </source>
</evidence>
<dbReference type="Proteomes" id="UP001159363">
    <property type="component" value="Chromosome 16"/>
</dbReference>
<reference evidence="2 3" key="1">
    <citation type="submission" date="2023-02" db="EMBL/GenBank/DDBJ databases">
        <title>LHISI_Scaffold_Assembly.</title>
        <authorList>
            <person name="Stuart O.P."/>
            <person name="Cleave R."/>
            <person name="Magrath M.J.L."/>
            <person name="Mikheyev A.S."/>
        </authorList>
    </citation>
    <scope>NUCLEOTIDE SEQUENCE [LARGE SCALE GENOMIC DNA]</scope>
    <source>
        <strain evidence="2">Daus_M_001</strain>
        <tissue evidence="2">Leg muscle</tissue>
    </source>
</reference>
<feature type="compositionally biased region" description="Basic and acidic residues" evidence="1">
    <location>
        <begin position="196"/>
        <end position="208"/>
    </location>
</feature>
<feature type="region of interest" description="Disordered" evidence="1">
    <location>
        <begin position="196"/>
        <end position="222"/>
    </location>
</feature>
<name>A0ABQ9G040_9NEOP</name>
<evidence type="ECO:0000256" key="1">
    <source>
        <dbReference type="SAM" id="MobiDB-lite"/>
    </source>
</evidence>
<keyword evidence="3" id="KW-1185">Reference proteome</keyword>
<evidence type="ECO:0000313" key="2">
    <source>
        <dbReference type="EMBL" id="KAJ8865852.1"/>
    </source>
</evidence>